<reference evidence="1" key="1">
    <citation type="submission" date="2020-08" db="EMBL/GenBank/DDBJ databases">
        <title>Genome sequencing and assembly of the red palm weevil Rhynchophorus ferrugineus.</title>
        <authorList>
            <person name="Dias G.B."/>
            <person name="Bergman C.M."/>
            <person name="Manee M."/>
        </authorList>
    </citation>
    <scope>NUCLEOTIDE SEQUENCE</scope>
    <source>
        <strain evidence="1">AA-2017</strain>
        <tissue evidence="1">Whole larva</tissue>
    </source>
</reference>
<keyword evidence="2" id="KW-1185">Reference proteome</keyword>
<accession>A0A834MBB0</accession>
<name>A0A834MBB0_RHYFE</name>
<dbReference type="AlphaFoldDB" id="A0A834MBB0"/>
<dbReference type="Proteomes" id="UP000625711">
    <property type="component" value="Unassembled WGS sequence"/>
</dbReference>
<dbReference type="EMBL" id="JAACXV010013943">
    <property type="protein sequence ID" value="KAF7271574.1"/>
    <property type="molecule type" value="Genomic_DNA"/>
</dbReference>
<evidence type="ECO:0000313" key="1">
    <source>
        <dbReference type="EMBL" id="KAF7271574.1"/>
    </source>
</evidence>
<proteinExistence type="predicted"/>
<gene>
    <name evidence="1" type="ORF">GWI33_015560</name>
</gene>
<organism evidence="1 2">
    <name type="scientific">Rhynchophorus ferrugineus</name>
    <name type="common">Red palm weevil</name>
    <name type="synonym">Curculio ferrugineus</name>
    <dbReference type="NCBI Taxonomy" id="354439"/>
    <lineage>
        <taxon>Eukaryota</taxon>
        <taxon>Metazoa</taxon>
        <taxon>Ecdysozoa</taxon>
        <taxon>Arthropoda</taxon>
        <taxon>Hexapoda</taxon>
        <taxon>Insecta</taxon>
        <taxon>Pterygota</taxon>
        <taxon>Neoptera</taxon>
        <taxon>Endopterygota</taxon>
        <taxon>Coleoptera</taxon>
        <taxon>Polyphaga</taxon>
        <taxon>Cucujiformia</taxon>
        <taxon>Curculionidae</taxon>
        <taxon>Dryophthorinae</taxon>
        <taxon>Rhynchophorus</taxon>
    </lineage>
</organism>
<comment type="caution">
    <text evidence="1">The sequence shown here is derived from an EMBL/GenBank/DDBJ whole genome shotgun (WGS) entry which is preliminary data.</text>
</comment>
<evidence type="ECO:0000313" key="2">
    <source>
        <dbReference type="Proteomes" id="UP000625711"/>
    </source>
</evidence>
<sequence>MVNREIVKEMWAHNPRRFSLSQQQRRPGPAGDLWSGFFYTAAVIDRRLITTASRADSVPIDDGRKTITRPIAARSPPGRLFSARKMVHNRASG</sequence>
<protein>
    <submittedName>
        <fullName evidence="1">Uncharacterized protein</fullName>
    </submittedName>
</protein>